<proteinExistence type="predicted"/>
<dbReference type="SUPFAM" id="SSF57567">
    <property type="entry name" value="Serine protease inhibitors"/>
    <property type="match status" value="1"/>
</dbReference>
<feature type="chain" id="PRO_5043875387" description="TIL domain-containing protein" evidence="1">
    <location>
        <begin position="21"/>
        <end position="85"/>
    </location>
</feature>
<evidence type="ECO:0000313" key="4">
    <source>
        <dbReference type="Proteomes" id="UP001497382"/>
    </source>
</evidence>
<comment type="caution">
    <text evidence="3">The sequence shown here is derived from an EMBL/GenBank/DDBJ whole genome shotgun (WGS) entry which is preliminary data.</text>
</comment>
<feature type="signal peptide" evidence="1">
    <location>
        <begin position="1"/>
        <end position="20"/>
    </location>
</feature>
<sequence>MKALCLAFIMVLISATCTQSDDCPPNKEFGPFDDCPDSCYSLDHPVRPCTLRINWGCKCKDGYVLKEDKVYSSDCIRPEECPKSV</sequence>
<gene>
    <name evidence="3" type="ORF">LARSCL_LOCUS21055</name>
</gene>
<dbReference type="InterPro" id="IPR002919">
    <property type="entry name" value="TIL_dom"/>
</dbReference>
<evidence type="ECO:0000259" key="2">
    <source>
        <dbReference type="Pfam" id="PF01826"/>
    </source>
</evidence>
<dbReference type="Proteomes" id="UP001497382">
    <property type="component" value="Unassembled WGS sequence"/>
</dbReference>
<name>A0AAV2BRZ0_9ARAC</name>
<dbReference type="CDD" id="cd19941">
    <property type="entry name" value="TIL"/>
    <property type="match status" value="1"/>
</dbReference>
<organism evidence="3 4">
    <name type="scientific">Larinioides sclopetarius</name>
    <dbReference type="NCBI Taxonomy" id="280406"/>
    <lineage>
        <taxon>Eukaryota</taxon>
        <taxon>Metazoa</taxon>
        <taxon>Ecdysozoa</taxon>
        <taxon>Arthropoda</taxon>
        <taxon>Chelicerata</taxon>
        <taxon>Arachnida</taxon>
        <taxon>Araneae</taxon>
        <taxon>Araneomorphae</taxon>
        <taxon>Entelegynae</taxon>
        <taxon>Araneoidea</taxon>
        <taxon>Araneidae</taxon>
        <taxon>Larinioides</taxon>
    </lineage>
</organism>
<dbReference type="Pfam" id="PF01826">
    <property type="entry name" value="TIL"/>
    <property type="match status" value="1"/>
</dbReference>
<evidence type="ECO:0000313" key="3">
    <source>
        <dbReference type="EMBL" id="CAL1298912.1"/>
    </source>
</evidence>
<feature type="domain" description="TIL" evidence="2">
    <location>
        <begin position="23"/>
        <end position="81"/>
    </location>
</feature>
<dbReference type="AlphaFoldDB" id="A0AAV2BRZ0"/>
<dbReference type="InterPro" id="IPR036084">
    <property type="entry name" value="Ser_inhib-like_sf"/>
</dbReference>
<protein>
    <recommendedName>
        <fullName evidence="2">TIL domain-containing protein</fullName>
    </recommendedName>
</protein>
<dbReference type="EMBL" id="CAXIEN010000479">
    <property type="protein sequence ID" value="CAL1298912.1"/>
    <property type="molecule type" value="Genomic_DNA"/>
</dbReference>
<accession>A0AAV2BRZ0</accession>
<keyword evidence="1" id="KW-0732">Signal</keyword>
<keyword evidence="4" id="KW-1185">Reference proteome</keyword>
<evidence type="ECO:0000256" key="1">
    <source>
        <dbReference type="SAM" id="SignalP"/>
    </source>
</evidence>
<reference evidence="3 4" key="1">
    <citation type="submission" date="2024-04" db="EMBL/GenBank/DDBJ databases">
        <authorList>
            <person name="Rising A."/>
            <person name="Reimegard J."/>
            <person name="Sonavane S."/>
            <person name="Akerstrom W."/>
            <person name="Nylinder S."/>
            <person name="Hedman E."/>
            <person name="Kallberg Y."/>
        </authorList>
    </citation>
    <scope>NUCLEOTIDE SEQUENCE [LARGE SCALE GENOMIC DNA]</scope>
</reference>
<dbReference type="Gene3D" id="2.10.25.10">
    <property type="entry name" value="Laminin"/>
    <property type="match status" value="1"/>
</dbReference>